<sequence>MFMVLRKQSLRMYFLLSNLYSRESADPSIIVIPPFEQYAADYTFATPQYSIAGSSYSNYFMFIVRASDKNGLLLDGSSFPKSTSYTTIPGTDYVGGFMSISQGTHTIRHTSPIARFSGFIFGMAPAESYGMTTGMRLAPINEVRDGMDNDCDGRIDEEDCVDGDWGNWNQWSSACYYKSAYSGYRKRVRECDSPAPQYDGQQCDGDAMETWLCYSGPFINPVDGGYGQWTEWGDCSTTCSTGTSTRTRACDSPAQAHGGAYCSVLGPASESLSCNNTECPVDGNWGQWSQWSSACYYKSAYSGYRKRLRDCDNPAPQYNGNECAGDDMETFLCYSGPFLTVVILYGANGHRVTPHAVVCPASVHVLARARTPHQRRAEPTAAPLDWTPSMTPVLTRQTTRVQSGTQQRTRSCDNPAPQHGGADCTGIGPDTGSKACSVATMCPSKSFLSACAYYKMTVNLTNGVVPFQLTAGSQYGARGAPVRSRAGVAPPRVPGNAQTPPHSMMAPTVMGLAVVRKHSPAARLLSVRSWAACSATCGDGYQYRLRYCDNPAPSDDGSQCFGESLELTSCSANQTSCYDESGGSGGNGNLNGYSSNTCPSGFFTCQSGRITCIEESFVCDCTPDCDDGSDESSAWGQCSTICRNDASAMEWRMFLLAAVLM</sequence>
<dbReference type="EMBL" id="CP111019">
    <property type="protein sequence ID" value="WAR12498.1"/>
    <property type="molecule type" value="Genomic_DNA"/>
</dbReference>
<protein>
    <submittedName>
        <fullName evidence="7">HMCN1-like protein</fullName>
    </submittedName>
</protein>
<keyword evidence="8" id="KW-1185">Reference proteome</keyword>
<accession>A0ABY7ERB5</accession>
<evidence type="ECO:0000256" key="4">
    <source>
        <dbReference type="PROSITE-ProRule" id="PRU00124"/>
    </source>
</evidence>
<feature type="region of interest" description="Disordered" evidence="5">
    <location>
        <begin position="483"/>
        <end position="503"/>
    </location>
</feature>
<feature type="domain" description="IgGFc-binding protein N-terminal" evidence="6">
    <location>
        <begin position="20"/>
        <end position="114"/>
    </location>
</feature>
<dbReference type="Gene3D" id="2.20.100.10">
    <property type="entry name" value="Thrombospondin type-1 (TSP1) repeat"/>
    <property type="match status" value="5"/>
</dbReference>
<reference evidence="7" key="1">
    <citation type="submission" date="2022-11" db="EMBL/GenBank/DDBJ databases">
        <title>Centuries of genome instability and evolution in soft-shell clam transmissible cancer (bioRxiv).</title>
        <authorList>
            <person name="Hart S.F.M."/>
            <person name="Yonemitsu M.A."/>
            <person name="Giersch R.M."/>
            <person name="Beal B.F."/>
            <person name="Arriagada G."/>
            <person name="Davis B.W."/>
            <person name="Ostrander E.A."/>
            <person name="Goff S.P."/>
            <person name="Metzger M.J."/>
        </authorList>
    </citation>
    <scope>NUCLEOTIDE SEQUENCE</scope>
    <source>
        <strain evidence="7">MELC-2E11</strain>
        <tissue evidence="7">Siphon/mantle</tissue>
    </source>
</reference>
<evidence type="ECO:0000256" key="1">
    <source>
        <dbReference type="ARBA" id="ARBA00022536"/>
    </source>
</evidence>
<dbReference type="PANTHER" id="PTHR22906:SF21">
    <property type="entry name" value="SEMA DOMAIN-CONTAINING PROTEIN"/>
    <property type="match status" value="1"/>
</dbReference>
<dbReference type="CDD" id="cd00112">
    <property type="entry name" value="LDLa"/>
    <property type="match status" value="1"/>
</dbReference>
<dbReference type="InterPro" id="IPR036055">
    <property type="entry name" value="LDL_receptor-like_sf"/>
</dbReference>
<dbReference type="PRINTS" id="PR01705">
    <property type="entry name" value="TSP1REPEAT"/>
</dbReference>
<evidence type="ECO:0000259" key="6">
    <source>
        <dbReference type="Pfam" id="PF17517"/>
    </source>
</evidence>
<dbReference type="InterPro" id="IPR035234">
    <property type="entry name" value="IgGFc-bd_N"/>
</dbReference>
<evidence type="ECO:0000313" key="8">
    <source>
        <dbReference type="Proteomes" id="UP001164746"/>
    </source>
</evidence>
<feature type="compositionally biased region" description="Polar residues" evidence="5">
    <location>
        <begin position="400"/>
        <end position="409"/>
    </location>
</feature>
<dbReference type="PANTHER" id="PTHR22906">
    <property type="entry name" value="PROPERDIN"/>
    <property type="match status" value="1"/>
</dbReference>
<keyword evidence="2" id="KW-0677">Repeat</keyword>
<dbReference type="SMART" id="SM00209">
    <property type="entry name" value="TSP1"/>
    <property type="match status" value="4"/>
</dbReference>
<evidence type="ECO:0000313" key="7">
    <source>
        <dbReference type="EMBL" id="WAR12498.1"/>
    </source>
</evidence>
<feature type="non-terminal residue" evidence="7">
    <location>
        <position position="1"/>
    </location>
</feature>
<dbReference type="SUPFAM" id="SSF57424">
    <property type="entry name" value="LDL receptor-like module"/>
    <property type="match status" value="1"/>
</dbReference>
<keyword evidence="1" id="KW-0245">EGF-like domain</keyword>
<dbReference type="PROSITE" id="PS50068">
    <property type="entry name" value="LDLRA_2"/>
    <property type="match status" value="1"/>
</dbReference>
<dbReference type="Proteomes" id="UP001164746">
    <property type="component" value="Chromosome 8"/>
</dbReference>
<dbReference type="InterPro" id="IPR000884">
    <property type="entry name" value="TSP1_rpt"/>
</dbReference>
<proteinExistence type="predicted"/>
<dbReference type="Pfam" id="PF00057">
    <property type="entry name" value="Ldl_recept_a"/>
    <property type="match status" value="1"/>
</dbReference>
<evidence type="ECO:0000256" key="2">
    <source>
        <dbReference type="ARBA" id="ARBA00022737"/>
    </source>
</evidence>
<dbReference type="PROSITE" id="PS50092">
    <property type="entry name" value="TSP1"/>
    <property type="match status" value="5"/>
</dbReference>
<gene>
    <name evidence="7" type="ORF">MAR_026678</name>
</gene>
<dbReference type="Gene3D" id="4.10.400.10">
    <property type="entry name" value="Low-density Lipoprotein Receptor"/>
    <property type="match status" value="1"/>
</dbReference>
<name>A0ABY7ERB5_MYAAR</name>
<evidence type="ECO:0000256" key="5">
    <source>
        <dbReference type="SAM" id="MobiDB-lite"/>
    </source>
</evidence>
<evidence type="ECO:0000256" key="3">
    <source>
        <dbReference type="ARBA" id="ARBA00023157"/>
    </source>
</evidence>
<dbReference type="InterPro" id="IPR036383">
    <property type="entry name" value="TSP1_rpt_sf"/>
</dbReference>
<organism evidence="7 8">
    <name type="scientific">Mya arenaria</name>
    <name type="common">Soft-shell clam</name>
    <dbReference type="NCBI Taxonomy" id="6604"/>
    <lineage>
        <taxon>Eukaryota</taxon>
        <taxon>Metazoa</taxon>
        <taxon>Spiralia</taxon>
        <taxon>Lophotrochozoa</taxon>
        <taxon>Mollusca</taxon>
        <taxon>Bivalvia</taxon>
        <taxon>Autobranchia</taxon>
        <taxon>Heteroconchia</taxon>
        <taxon>Euheterodonta</taxon>
        <taxon>Imparidentia</taxon>
        <taxon>Neoheterodontei</taxon>
        <taxon>Myida</taxon>
        <taxon>Myoidea</taxon>
        <taxon>Myidae</taxon>
        <taxon>Mya</taxon>
    </lineage>
</organism>
<dbReference type="Pfam" id="PF00090">
    <property type="entry name" value="TSP_1"/>
    <property type="match status" value="5"/>
</dbReference>
<dbReference type="Pfam" id="PF17517">
    <property type="entry name" value="IgGFc_binding"/>
    <property type="match status" value="1"/>
</dbReference>
<dbReference type="InterPro" id="IPR052065">
    <property type="entry name" value="Compl_asym_regulator"/>
</dbReference>
<comment type="caution">
    <text evidence="4">Lacks conserved residue(s) required for the propagation of feature annotation.</text>
</comment>
<feature type="region of interest" description="Disordered" evidence="5">
    <location>
        <begin position="400"/>
        <end position="426"/>
    </location>
</feature>
<dbReference type="SUPFAM" id="SSF82895">
    <property type="entry name" value="TSP-1 type 1 repeat"/>
    <property type="match status" value="4"/>
</dbReference>
<dbReference type="InterPro" id="IPR002172">
    <property type="entry name" value="LDrepeatLR_classA_rpt"/>
</dbReference>
<keyword evidence="3" id="KW-1015">Disulfide bond</keyword>
<dbReference type="SMART" id="SM00192">
    <property type="entry name" value="LDLa"/>
    <property type="match status" value="1"/>
</dbReference>